<proteinExistence type="predicted"/>
<accession>A0ABP9TUR6</accession>
<name>A0ABP9TUR6_9RICK</name>
<protein>
    <submittedName>
        <fullName evidence="1">Uncharacterized protein</fullName>
    </submittedName>
</protein>
<evidence type="ECO:0000313" key="1">
    <source>
        <dbReference type="EMBL" id="GAA5252490.1"/>
    </source>
</evidence>
<organism evidence="1 2">
    <name type="scientific">Candidatus Rickettsia kedanie</name>
    <dbReference type="NCBI Taxonomy" id="3115352"/>
    <lineage>
        <taxon>Bacteria</taxon>
        <taxon>Pseudomonadati</taxon>
        <taxon>Pseudomonadota</taxon>
        <taxon>Alphaproteobacteria</taxon>
        <taxon>Rickettsiales</taxon>
        <taxon>Rickettsiaceae</taxon>
        <taxon>Rickettsieae</taxon>
        <taxon>Rickettsia</taxon>
        <taxon>spotted fever group</taxon>
    </lineage>
</organism>
<reference evidence="1 2" key="1">
    <citation type="journal article" date="2024" name="Microbiol. Immunol.">
        <title>Discovery of a novel spotted fever group Rickettsia, 'Candidatus Rickettsia kedanie,' in unfed larval chigger mites, Leptotrombidium scutellare.</title>
        <authorList>
            <person name="Ogawa M."/>
            <person name="Matsutani M."/>
            <person name="Katayama T."/>
            <person name="Takada N."/>
            <person name="Noda S."/>
            <person name="Takahashi M."/>
            <person name="Kageyama D."/>
            <person name="Hanaoka N."/>
            <person name="Ebihara H."/>
        </authorList>
    </citation>
    <scope>NUCLEOTIDE SEQUENCE [LARGE SCALE GENOMIC DNA]</scope>
    <source>
        <strain evidence="1 2">KNCP2-13</strain>
    </source>
</reference>
<keyword evidence="2" id="KW-1185">Reference proteome</keyword>
<gene>
    <name evidence="1" type="ORF">KNCP2_07780</name>
</gene>
<dbReference type="EMBL" id="BAABMM010000031">
    <property type="protein sequence ID" value="GAA5252490.1"/>
    <property type="molecule type" value="Genomic_DNA"/>
</dbReference>
<sequence length="74" mass="8549">MSDFGEKIHEFIDTGNNKNVSTNVNTSKITTTLITTTTTYSNNHTPYKTTKIRNEHNKCYGEIRCFFTYFTVTL</sequence>
<comment type="caution">
    <text evidence="1">The sequence shown here is derived from an EMBL/GenBank/DDBJ whole genome shotgun (WGS) entry which is preliminary data.</text>
</comment>
<dbReference type="Proteomes" id="UP001628124">
    <property type="component" value="Unassembled WGS sequence"/>
</dbReference>
<evidence type="ECO:0000313" key="2">
    <source>
        <dbReference type="Proteomes" id="UP001628124"/>
    </source>
</evidence>
<dbReference type="RefSeq" id="WP_412708160.1">
    <property type="nucleotide sequence ID" value="NZ_BAABMM010000031.1"/>
</dbReference>